<evidence type="ECO:0000313" key="2">
    <source>
        <dbReference type="Proteomes" id="UP000887565"/>
    </source>
</evidence>
<feature type="compositionally biased region" description="Low complexity" evidence="1">
    <location>
        <begin position="324"/>
        <end position="346"/>
    </location>
</feature>
<dbReference type="GO" id="GO:0005096">
    <property type="term" value="F:GTPase activator activity"/>
    <property type="evidence" value="ECO:0007669"/>
    <property type="project" value="TreeGrafter"/>
</dbReference>
<dbReference type="PANTHER" id="PTHR15711">
    <property type="entry name" value="RAP GTPASE-ACTIVATING PROTEIN"/>
    <property type="match status" value="1"/>
</dbReference>
<dbReference type="Proteomes" id="UP000887565">
    <property type="component" value="Unplaced"/>
</dbReference>
<keyword evidence="2" id="KW-1185">Reference proteome</keyword>
<dbReference type="InterPro" id="IPR050989">
    <property type="entry name" value="Rap1_Ran_GAP"/>
</dbReference>
<reference evidence="3" key="1">
    <citation type="submission" date="2022-11" db="UniProtKB">
        <authorList>
            <consortium name="WormBaseParasite"/>
        </authorList>
    </citation>
    <scope>IDENTIFICATION</scope>
</reference>
<evidence type="ECO:0000313" key="3">
    <source>
        <dbReference type="WBParaSite" id="nRc.2.0.1.t27438-RA"/>
    </source>
</evidence>
<dbReference type="AlphaFoldDB" id="A0A915JMV9"/>
<proteinExistence type="predicted"/>
<dbReference type="WBParaSite" id="nRc.2.0.1.t27438-RA">
    <property type="protein sequence ID" value="nRc.2.0.1.t27438-RA"/>
    <property type="gene ID" value="nRc.2.0.1.g27438"/>
</dbReference>
<accession>A0A915JMV9</accession>
<sequence>MNGDYSVKVEEHSRLAAVEADERREELTASAAANILSANNGLGNVKHSKENRYEDYTTKQNHPLCQKHKNAARFCSKNKTSNAGLEKNFTKSLPSEIVAGSPPNNNNYYNQNRHRRTIAQRTISSGESIFKKLINSATSAYNKSLAATTTQAELAATVAATSNAVFSTSTSTSTPEKQQMMNNQISGVGPPSAQYGLVTAPLSALGAATTVSGGGDTSSAGPLKGNRDSIKADFSSDSLDFKTYRRKICRSAAIAPGCKYILNPMLRIHLKVVEEKIRRRIFVHYDCVSVCASTQPLMSGTSRLDESILNAATGASRASRPNKAGTAAAATVASSSSPMNSSKSSSWHTLNDEFGADDDDGDGKSNAIVTSCAFFRNEVGGEPSRAVSLNRAASSQQQQATIDRKIDEKRETWLRPSTAAEASIMENLSNVYFGGRLCAGRQDHMVFEYVDQGAFYYRHCFAGKAVKLLTSKSEANSRKKFPWIKYNRSKLALEASPSHSCT</sequence>
<evidence type="ECO:0000256" key="1">
    <source>
        <dbReference type="SAM" id="MobiDB-lite"/>
    </source>
</evidence>
<feature type="region of interest" description="Disordered" evidence="1">
    <location>
        <begin position="313"/>
        <end position="362"/>
    </location>
</feature>
<protein>
    <submittedName>
        <fullName evidence="3">Uncharacterized protein</fullName>
    </submittedName>
</protein>
<organism evidence="2 3">
    <name type="scientific">Romanomermis culicivorax</name>
    <name type="common">Nematode worm</name>
    <dbReference type="NCBI Taxonomy" id="13658"/>
    <lineage>
        <taxon>Eukaryota</taxon>
        <taxon>Metazoa</taxon>
        <taxon>Ecdysozoa</taxon>
        <taxon>Nematoda</taxon>
        <taxon>Enoplea</taxon>
        <taxon>Dorylaimia</taxon>
        <taxon>Mermithida</taxon>
        <taxon>Mermithoidea</taxon>
        <taxon>Mermithidae</taxon>
        <taxon>Romanomermis</taxon>
    </lineage>
</organism>
<dbReference type="PANTHER" id="PTHR15711:SF22">
    <property type="entry name" value="RAP-GAP DOMAIN-CONTAINING PROTEIN"/>
    <property type="match status" value="1"/>
</dbReference>
<dbReference type="GO" id="GO:0005737">
    <property type="term" value="C:cytoplasm"/>
    <property type="evidence" value="ECO:0007669"/>
    <property type="project" value="TreeGrafter"/>
</dbReference>
<name>A0A915JMV9_ROMCU</name>